<dbReference type="InterPro" id="IPR004245">
    <property type="entry name" value="DUF229"/>
</dbReference>
<comment type="caution">
    <text evidence="1">The sequence shown here is derived from an EMBL/GenBank/DDBJ whole genome shotgun (WGS) entry which is preliminary data.</text>
</comment>
<dbReference type="PANTHER" id="PTHR10974">
    <property type="entry name" value="FI08016P-RELATED"/>
    <property type="match status" value="1"/>
</dbReference>
<name>A0ABN8M835_9CNID</name>
<evidence type="ECO:0000313" key="2">
    <source>
        <dbReference type="Proteomes" id="UP001159427"/>
    </source>
</evidence>
<sequence>MRRHRKYWMLFILLCFVTFIVVLVQLRLVASVRGYAEYTCQELGLQNISAFNYTSFSAIKCKLHRPSRVGCAQAYKYYGRPGHIEHRKCDETRHPDICSFKETKSGNYRLLCNAEVCGSSNITIGSVNAAMGKVTDWIPTSKETITGTVQEAVKTNQKNCFGFLYIKCGDILQSLIFPPILQKVENDSERNNINVNVVVLDSVARPHFYRILPRSVAVLRAIAQDPDIKATALDFELFQSVGQQSFDNLRPFFSGVIKDDNEISERAKTAKDPLGVEVLFGAFSKWGYQTLFQEDLCWYDYWGMGLTDHQVRASPNGDSEFEDRWREFQTRVSTKHIDDFGLTHFSCTVFKKYSMTNHYESPPQVCLNGEFYSQYFLDYITKVYAAMNRDKKAKSMLSFMHFNTGHEHTGVRMINMDANLAKFFVNIVQSPDTLTVIFSDHGSRNTQYSYTDEGRRETFDSFLFMIIPDQVAEKLGHQRMTALVENQKRLFTLLDLHTALVSLNHPELMSSQNSNAVGIFSVLPANRTCADLQLMPLTRCKCEGFDDYSQAEDNSKNHKWLAEFALGTLNDAIQTQHLGGTFVTSSQRYGYGNCQRLVGKSFTNILQRFQGDYILTTMDLHVVPPAGFTEDEVFKVSLKNHAKPEDKVWLTSYTRQSRYSKFKTCADKSVDIKLCACALDQTNLAESVSNGVPSKMFGSETVVKDLHLGCLLFLRRDHGLTSLALEVANVCYNRTYKFKLDGGGTERLFSRTLPINVELLPRSFYFLTSITKYASKFTHQLHFTASVEVKNDNSEDFINLGEHDVSE</sequence>
<dbReference type="Pfam" id="PF02995">
    <property type="entry name" value="DUF229"/>
    <property type="match status" value="2"/>
</dbReference>
<keyword evidence="2" id="KW-1185">Reference proteome</keyword>
<proteinExistence type="predicted"/>
<dbReference type="SUPFAM" id="SSF53649">
    <property type="entry name" value="Alkaline phosphatase-like"/>
    <property type="match status" value="1"/>
</dbReference>
<dbReference type="EMBL" id="CALNXI010000291">
    <property type="protein sequence ID" value="CAH3024153.1"/>
    <property type="molecule type" value="Genomic_DNA"/>
</dbReference>
<reference evidence="1 2" key="1">
    <citation type="submission" date="2022-05" db="EMBL/GenBank/DDBJ databases">
        <authorList>
            <consortium name="Genoscope - CEA"/>
            <person name="William W."/>
        </authorList>
    </citation>
    <scope>NUCLEOTIDE SEQUENCE [LARGE SCALE GENOMIC DNA]</scope>
</reference>
<accession>A0ABN8M835</accession>
<organism evidence="1 2">
    <name type="scientific">Porites evermanni</name>
    <dbReference type="NCBI Taxonomy" id="104178"/>
    <lineage>
        <taxon>Eukaryota</taxon>
        <taxon>Metazoa</taxon>
        <taxon>Cnidaria</taxon>
        <taxon>Anthozoa</taxon>
        <taxon>Hexacorallia</taxon>
        <taxon>Scleractinia</taxon>
        <taxon>Fungiina</taxon>
        <taxon>Poritidae</taxon>
        <taxon>Porites</taxon>
    </lineage>
</organism>
<dbReference type="InterPro" id="IPR017850">
    <property type="entry name" value="Alkaline_phosphatase_core_sf"/>
</dbReference>
<evidence type="ECO:0000313" key="1">
    <source>
        <dbReference type="EMBL" id="CAH3024153.1"/>
    </source>
</evidence>
<protein>
    <submittedName>
        <fullName evidence="1">Uncharacterized protein</fullName>
    </submittedName>
</protein>
<dbReference type="Proteomes" id="UP001159427">
    <property type="component" value="Unassembled WGS sequence"/>
</dbReference>
<dbReference type="PANTHER" id="PTHR10974:SF39">
    <property type="entry name" value="E2F TRANSCRIPTION FACTOR CC-MB DOMAIN-CONTAINING PROTEIN"/>
    <property type="match status" value="1"/>
</dbReference>
<gene>
    <name evidence="1" type="ORF">PEVE_00021784</name>
</gene>